<dbReference type="Gene3D" id="1.25.40.10">
    <property type="entry name" value="Tetratricopeptide repeat domain"/>
    <property type="match status" value="1"/>
</dbReference>
<organism evidence="3 4">
    <name type="scientific">Arabis nemorensis</name>
    <dbReference type="NCBI Taxonomy" id="586526"/>
    <lineage>
        <taxon>Eukaryota</taxon>
        <taxon>Viridiplantae</taxon>
        <taxon>Streptophyta</taxon>
        <taxon>Embryophyta</taxon>
        <taxon>Tracheophyta</taxon>
        <taxon>Spermatophyta</taxon>
        <taxon>Magnoliopsida</taxon>
        <taxon>eudicotyledons</taxon>
        <taxon>Gunneridae</taxon>
        <taxon>Pentapetalae</taxon>
        <taxon>rosids</taxon>
        <taxon>malvids</taxon>
        <taxon>Brassicales</taxon>
        <taxon>Brassicaceae</taxon>
        <taxon>Arabideae</taxon>
        <taxon>Arabis</taxon>
    </lineage>
</organism>
<evidence type="ECO:0000313" key="4">
    <source>
        <dbReference type="Proteomes" id="UP000489600"/>
    </source>
</evidence>
<dbReference type="InterPro" id="IPR011990">
    <property type="entry name" value="TPR-like_helical_dom_sf"/>
</dbReference>
<comment type="caution">
    <text evidence="3">The sequence shown here is derived from an EMBL/GenBank/DDBJ whole genome shotgun (WGS) entry which is preliminary data.</text>
</comment>
<dbReference type="GO" id="GO:0009451">
    <property type="term" value="P:RNA modification"/>
    <property type="evidence" value="ECO:0007669"/>
    <property type="project" value="InterPro"/>
</dbReference>
<reference evidence="3" key="1">
    <citation type="submission" date="2019-07" db="EMBL/GenBank/DDBJ databases">
        <authorList>
            <person name="Dittberner H."/>
        </authorList>
    </citation>
    <scope>NUCLEOTIDE SEQUENCE [LARGE SCALE GENOMIC DNA]</scope>
</reference>
<keyword evidence="1" id="KW-0677">Repeat</keyword>
<protein>
    <recommendedName>
        <fullName evidence="5">Pentatricopeptide repeat-containing protein</fullName>
    </recommendedName>
</protein>
<dbReference type="Proteomes" id="UP000489600">
    <property type="component" value="Unassembled WGS sequence"/>
</dbReference>
<evidence type="ECO:0000256" key="1">
    <source>
        <dbReference type="ARBA" id="ARBA00022737"/>
    </source>
</evidence>
<dbReference type="GO" id="GO:0003723">
    <property type="term" value="F:RNA binding"/>
    <property type="evidence" value="ECO:0007669"/>
    <property type="project" value="InterPro"/>
</dbReference>
<sequence>MNKLRKIHSHVIINGLQHHPSIFNNLLRFCAVYVTGNLSYSLLLFEQFDSDPSTDKKRLKRNKTDTRVPGPLGPSPNLELSSTCAWNSLVRGFSVSSSLLLYNRMILSSVSRPDIFTFSFALKASEKLCSIPKCLELHGSIIRSGFLSDAIVSTSLVRYYSANERMDIASKVFDEMHVRDLVSWNAMISCPFTCWFTPSSVEYAQANGK</sequence>
<dbReference type="EMBL" id="CABITT030000006">
    <property type="protein sequence ID" value="VVB08977.1"/>
    <property type="molecule type" value="Genomic_DNA"/>
</dbReference>
<evidence type="ECO:0000313" key="3">
    <source>
        <dbReference type="EMBL" id="VVB08977.1"/>
    </source>
</evidence>
<dbReference type="PANTHER" id="PTHR47926">
    <property type="entry name" value="PENTATRICOPEPTIDE REPEAT-CONTAINING PROTEIN"/>
    <property type="match status" value="1"/>
</dbReference>
<dbReference type="AlphaFoldDB" id="A0A565C5Y8"/>
<gene>
    <name evidence="3" type="ORF">ANE_LOCUS19421</name>
</gene>
<evidence type="ECO:0008006" key="5">
    <source>
        <dbReference type="Google" id="ProtNLM"/>
    </source>
</evidence>
<proteinExistence type="predicted"/>
<dbReference type="OrthoDB" id="1732005at2759"/>
<name>A0A565C5Y8_9BRAS</name>
<evidence type="ECO:0000256" key="2">
    <source>
        <dbReference type="SAM" id="MobiDB-lite"/>
    </source>
</evidence>
<dbReference type="InterPro" id="IPR046960">
    <property type="entry name" value="PPR_At4g14850-like_plant"/>
</dbReference>
<dbReference type="InterPro" id="IPR002885">
    <property type="entry name" value="PPR_rpt"/>
</dbReference>
<feature type="region of interest" description="Disordered" evidence="2">
    <location>
        <begin position="51"/>
        <end position="73"/>
    </location>
</feature>
<keyword evidence="4" id="KW-1185">Reference proteome</keyword>
<dbReference type="Pfam" id="PF01535">
    <property type="entry name" value="PPR"/>
    <property type="match status" value="1"/>
</dbReference>
<accession>A0A565C5Y8</accession>